<gene>
    <name evidence="1" type="ORF">EVAR_49782_1</name>
</gene>
<protein>
    <submittedName>
        <fullName evidence="1">Uncharacterized protein</fullName>
    </submittedName>
</protein>
<proteinExistence type="predicted"/>
<reference evidence="1 2" key="1">
    <citation type="journal article" date="2019" name="Commun. Biol.">
        <title>The bagworm genome reveals a unique fibroin gene that provides high tensile strength.</title>
        <authorList>
            <person name="Kono N."/>
            <person name="Nakamura H."/>
            <person name="Ohtoshi R."/>
            <person name="Tomita M."/>
            <person name="Numata K."/>
            <person name="Arakawa K."/>
        </authorList>
    </citation>
    <scope>NUCLEOTIDE SEQUENCE [LARGE SCALE GENOMIC DNA]</scope>
</reference>
<accession>A0A4C1Y5M5</accession>
<dbReference type="Proteomes" id="UP000299102">
    <property type="component" value="Unassembled WGS sequence"/>
</dbReference>
<dbReference type="AlphaFoldDB" id="A0A4C1Y5M5"/>
<comment type="caution">
    <text evidence="1">The sequence shown here is derived from an EMBL/GenBank/DDBJ whole genome shotgun (WGS) entry which is preliminary data.</text>
</comment>
<organism evidence="1 2">
    <name type="scientific">Eumeta variegata</name>
    <name type="common">Bagworm moth</name>
    <name type="synonym">Eumeta japonica</name>
    <dbReference type="NCBI Taxonomy" id="151549"/>
    <lineage>
        <taxon>Eukaryota</taxon>
        <taxon>Metazoa</taxon>
        <taxon>Ecdysozoa</taxon>
        <taxon>Arthropoda</taxon>
        <taxon>Hexapoda</taxon>
        <taxon>Insecta</taxon>
        <taxon>Pterygota</taxon>
        <taxon>Neoptera</taxon>
        <taxon>Endopterygota</taxon>
        <taxon>Lepidoptera</taxon>
        <taxon>Glossata</taxon>
        <taxon>Ditrysia</taxon>
        <taxon>Tineoidea</taxon>
        <taxon>Psychidae</taxon>
        <taxon>Oiketicinae</taxon>
        <taxon>Eumeta</taxon>
    </lineage>
</organism>
<keyword evidence="2" id="KW-1185">Reference proteome</keyword>
<sequence length="86" mass="8887">MLRRNIGIARERRGRWRRGWRGSAGGAGGAGRASAYIAPIPKRLVYSKTPTSGGAVSGVRIEKASRVTLASGGQLSAAAVVAPTVQ</sequence>
<evidence type="ECO:0000313" key="1">
    <source>
        <dbReference type="EMBL" id="GBP69695.1"/>
    </source>
</evidence>
<evidence type="ECO:0000313" key="2">
    <source>
        <dbReference type="Proteomes" id="UP000299102"/>
    </source>
</evidence>
<dbReference type="EMBL" id="BGZK01001049">
    <property type="protein sequence ID" value="GBP69695.1"/>
    <property type="molecule type" value="Genomic_DNA"/>
</dbReference>
<name>A0A4C1Y5M5_EUMVA</name>